<dbReference type="InterPro" id="IPR036259">
    <property type="entry name" value="MFS_trans_sf"/>
</dbReference>
<gene>
    <name evidence="10" type="ordered locus">AZC_2858</name>
</gene>
<dbReference type="PANTHER" id="PTHR23511">
    <property type="entry name" value="SYNAPTIC VESICLE GLYCOPROTEIN 2"/>
    <property type="match status" value="1"/>
</dbReference>
<dbReference type="HOGENOM" id="CLU_001265_46_6_5"/>
<reference evidence="10 11" key="4">
    <citation type="journal article" date="2009" name="Appl. Environ. Microbiol.">
        <title>Comparative genome-wide transcriptional profiling of Azorhizobium caulinodans ORS571 grown under free-living and symbiotic conditions.</title>
        <authorList>
            <person name="Tsukada S."/>
            <person name="Aono T."/>
            <person name="Akiba N."/>
            <person name="Lee KB."/>
            <person name="Liu CT."/>
            <person name="Toyazaki H."/>
            <person name="Oyaizu H."/>
        </authorList>
    </citation>
    <scope>NUCLEOTIDE SEQUENCE [LARGE SCALE GENOMIC DNA]</scope>
    <source>
        <strain evidence="11">ATCC 43989 / DSM 5975 / JCM 20966 / LMG 6465 / NBRC 14845 / NCIMB 13405 / ORS 571</strain>
    </source>
</reference>
<dbReference type="SUPFAM" id="SSF103473">
    <property type="entry name" value="MFS general substrate transporter"/>
    <property type="match status" value="1"/>
</dbReference>
<dbReference type="InterPro" id="IPR020846">
    <property type="entry name" value="MFS_dom"/>
</dbReference>
<dbReference type="GO" id="GO:0022857">
    <property type="term" value="F:transmembrane transporter activity"/>
    <property type="evidence" value="ECO:0007669"/>
    <property type="project" value="InterPro"/>
</dbReference>
<feature type="transmembrane region" description="Helical" evidence="8">
    <location>
        <begin position="312"/>
        <end position="336"/>
    </location>
</feature>
<dbReference type="AlphaFoldDB" id="A8ICY0"/>
<feature type="transmembrane region" description="Helical" evidence="8">
    <location>
        <begin position="225"/>
        <end position="245"/>
    </location>
</feature>
<evidence type="ECO:0000313" key="10">
    <source>
        <dbReference type="EMBL" id="BAF88856.1"/>
    </source>
</evidence>
<reference evidence="10 11" key="5">
    <citation type="journal article" date="2010" name="Appl. Environ. Microbiol.">
        <title>phrR-like gene praR of Azorhizobium caulinodans ORS571 is essential for symbiosis with Sesbania rostrata and is involved in expression of reb genes.</title>
        <authorList>
            <person name="Akiba N."/>
            <person name="Aono T."/>
            <person name="Toyazaki H."/>
            <person name="Sato S."/>
            <person name="Oyaizu H."/>
        </authorList>
    </citation>
    <scope>NUCLEOTIDE SEQUENCE [LARGE SCALE GENOMIC DNA]</scope>
    <source>
        <strain evidence="11">ATCC 43989 / DSM 5975 / JCM 20966 / LMG 6465 / NBRC 14845 / NCIMB 13405 / ORS 571</strain>
    </source>
</reference>
<dbReference type="InterPro" id="IPR005829">
    <property type="entry name" value="Sugar_transporter_CS"/>
</dbReference>
<feature type="transmembrane region" description="Helical" evidence="8">
    <location>
        <begin position="200"/>
        <end position="219"/>
    </location>
</feature>
<evidence type="ECO:0000256" key="6">
    <source>
        <dbReference type="ARBA" id="ARBA00023136"/>
    </source>
</evidence>
<feature type="transmembrane region" description="Helical" evidence="8">
    <location>
        <begin position="79"/>
        <end position="102"/>
    </location>
</feature>
<keyword evidence="3" id="KW-0813">Transport</keyword>
<feature type="transmembrane region" description="Helical" evidence="8">
    <location>
        <begin position="469"/>
        <end position="488"/>
    </location>
</feature>
<keyword evidence="4 8" id="KW-0812">Transmembrane</keyword>
<sequence length="500" mass="54633">MPDRPARAGPAQLADIPEDPAGPRQKEKTTPVPGGKPMLMQRPRDIARGQTPSLDRQADISARLERLPITRRVFWTRNIIGAATFFDGYTVIAIAYAMPVLVREWGLKPEQTGMILSMGYLGQLIGAVFFGWLAERIGRLSVLLFTILLFVSMDVACLFAWGAGSMMLFRFIQGIGTGGEVPVASAYINEYIGSKGRGRFFLLYEVMFLFGLVGAGLIARALVPVYGWEAMFLVGLVPAAILIPLRFFMKESPRWLAAKGRYEEADRIVSDLERSAEAAGHKLAMPQPVPMKQSEQGGLRELFSGIYRRRTLTIWSMWFCSYLVANGMIAWLPTLYRQTFNLPLETALLYGLLTSVAGVVASIACALLIDKVGRKRWYTAAFLCAPLPLLALAYMGATSPMEVLLLAGLAYAIVQTITFSLYLYSAELYPTRLRALGTGLGSAWLRLGSSAGPIVVGTIMGAAGIQYVFAAFAGVLVIGALVTMLFAIETKGRVLEELSP</sequence>
<dbReference type="Proteomes" id="UP000000270">
    <property type="component" value="Chromosome"/>
</dbReference>
<evidence type="ECO:0000256" key="2">
    <source>
        <dbReference type="ARBA" id="ARBA00010992"/>
    </source>
</evidence>
<dbReference type="InterPro" id="IPR005828">
    <property type="entry name" value="MFS_sugar_transport-like"/>
</dbReference>
<feature type="transmembrane region" description="Helical" evidence="8">
    <location>
        <begin position="376"/>
        <end position="397"/>
    </location>
</feature>
<reference evidence="10 11" key="3">
    <citation type="journal article" date="2008" name="BMC Genomics">
        <title>The genome of the versatile nitrogen fixer Azorhizobium caulinodans ORS571.</title>
        <authorList>
            <person name="Lee KB."/>
            <person name="Backer P.D."/>
            <person name="Aono T."/>
            <person name="Liu CT."/>
            <person name="Suzuki S."/>
            <person name="Suzuki T."/>
            <person name="Kaneko T."/>
            <person name="Yamada M."/>
            <person name="Tabata S."/>
            <person name="Kupfer D.M."/>
            <person name="Najar F.Z."/>
            <person name="Wiley G.B."/>
            <person name="Roe B."/>
            <person name="Binnewies T.T."/>
            <person name="Ussery D.W."/>
            <person name="D'Haeze W."/>
            <person name="Herder J.D."/>
            <person name="Gevers D."/>
            <person name="Vereecke D."/>
            <person name="Holsters M."/>
            <person name="Oyaizu H."/>
        </authorList>
    </citation>
    <scope>NUCLEOTIDE SEQUENCE [LARGE SCALE GENOMIC DNA]</scope>
    <source>
        <strain evidence="11">ATCC 43989 / DSM 5975 / JCM 20966 / LMG 6465 / NBRC 14845 / NCIMB 13405 / ORS 571</strain>
    </source>
</reference>
<dbReference type="PANTHER" id="PTHR23511:SF34">
    <property type="entry name" value="SYNAPTIC VESICLE GLYCOPROTEIN 2"/>
    <property type="match status" value="1"/>
</dbReference>
<evidence type="ECO:0000256" key="1">
    <source>
        <dbReference type="ARBA" id="ARBA00004141"/>
    </source>
</evidence>
<organism evidence="10 11">
    <name type="scientific">Azorhizobium caulinodans (strain ATCC 43989 / DSM 5975 / JCM 20966 / LMG 6465 / NBRC 14845 / NCIMB 13405 / ORS 571)</name>
    <dbReference type="NCBI Taxonomy" id="438753"/>
    <lineage>
        <taxon>Bacteria</taxon>
        <taxon>Pseudomonadati</taxon>
        <taxon>Pseudomonadota</taxon>
        <taxon>Alphaproteobacteria</taxon>
        <taxon>Hyphomicrobiales</taxon>
        <taxon>Xanthobacteraceae</taxon>
        <taxon>Azorhizobium</taxon>
    </lineage>
</organism>
<reference evidence="10 11" key="1">
    <citation type="journal article" date="2007" name="Appl. Environ. Microbiol.">
        <title>Rhizobial factors required for stem nodule maturation and maintenance in Sesbania rostrata-Azorhizobium caulinodans ORS571 symbiosis.</title>
        <authorList>
            <person name="Suzuki S."/>
            <person name="Aono T."/>
            <person name="Lee KB."/>
            <person name="Suzuki T."/>
            <person name="Liu CT."/>
            <person name="Miwa H."/>
            <person name="Wakao S."/>
            <person name="Iki T."/>
            <person name="Oyaizu H."/>
        </authorList>
    </citation>
    <scope>NUCLEOTIDE SEQUENCE [LARGE SCALE GENOMIC DNA]</scope>
    <source>
        <strain evidence="11">ATCC 43989 / DSM 5975 / JCM 20966 / LMG 6465 / NBRC 14845 / NCIMB 13405 / ORS 571</strain>
    </source>
</reference>
<feature type="transmembrane region" description="Helical" evidence="8">
    <location>
        <begin position="167"/>
        <end position="188"/>
    </location>
</feature>
<evidence type="ECO:0000259" key="9">
    <source>
        <dbReference type="PROSITE" id="PS50850"/>
    </source>
</evidence>
<proteinExistence type="inferred from homology"/>
<evidence type="ECO:0000256" key="8">
    <source>
        <dbReference type="SAM" id="Phobius"/>
    </source>
</evidence>
<dbReference type="eggNOG" id="COG0477">
    <property type="taxonomic scope" value="Bacteria"/>
</dbReference>
<name>A8ICY0_AZOC5</name>
<dbReference type="Pfam" id="PF00083">
    <property type="entry name" value="Sugar_tr"/>
    <property type="match status" value="1"/>
</dbReference>
<reference evidence="11" key="2">
    <citation type="submission" date="2007-04" db="EMBL/GenBank/DDBJ databases">
        <title>Complete genome sequence of the nitrogen-fixing bacterium Azorhizobium caulinodans ORS571.</title>
        <authorList>
            <person name="Lee K.B."/>
            <person name="Backer P.D."/>
            <person name="Aono T."/>
            <person name="Liu C.T."/>
            <person name="Suzuki S."/>
            <person name="Suzuki T."/>
            <person name="Kaneko T."/>
            <person name="Yamada M."/>
            <person name="Tabata S."/>
            <person name="Kupfer D.M."/>
            <person name="Najar F.Z."/>
            <person name="Wiley G.B."/>
            <person name="Roe B."/>
            <person name="Binnewies T."/>
            <person name="Ussery D."/>
            <person name="Vereecke D."/>
            <person name="Gevers D."/>
            <person name="Holsters M."/>
            <person name="Oyaizu H."/>
        </authorList>
    </citation>
    <scope>NUCLEOTIDE SEQUENCE [LARGE SCALE GENOMIC DNA]</scope>
    <source>
        <strain evidence="11">ATCC 43989 / DSM 5975 / JCM 20966 / LMG 6465 / NBRC 14845 / NCIMB 13405 / ORS 571</strain>
    </source>
</reference>
<dbReference type="GO" id="GO:0016020">
    <property type="term" value="C:membrane"/>
    <property type="evidence" value="ECO:0007669"/>
    <property type="project" value="UniProtKB-SubCell"/>
</dbReference>
<evidence type="ECO:0000256" key="3">
    <source>
        <dbReference type="ARBA" id="ARBA00022448"/>
    </source>
</evidence>
<feature type="domain" description="Major facilitator superfamily (MFS) profile" evidence="9">
    <location>
        <begin position="76"/>
        <end position="491"/>
    </location>
</feature>
<feature type="transmembrane region" description="Helical" evidence="8">
    <location>
        <begin position="348"/>
        <end position="369"/>
    </location>
</feature>
<feature type="transmembrane region" description="Helical" evidence="8">
    <location>
        <begin position="403"/>
        <end position="424"/>
    </location>
</feature>
<feature type="transmembrane region" description="Helical" evidence="8">
    <location>
        <begin position="114"/>
        <end position="133"/>
    </location>
</feature>
<evidence type="ECO:0000256" key="4">
    <source>
        <dbReference type="ARBA" id="ARBA00022692"/>
    </source>
</evidence>
<accession>A8ICY0</accession>
<evidence type="ECO:0000256" key="5">
    <source>
        <dbReference type="ARBA" id="ARBA00022989"/>
    </source>
</evidence>
<keyword evidence="11" id="KW-1185">Reference proteome</keyword>
<keyword evidence="5 8" id="KW-1133">Transmembrane helix</keyword>
<keyword evidence="6 8" id="KW-0472">Membrane</keyword>
<dbReference type="CDD" id="cd17316">
    <property type="entry name" value="MFS_SV2_like"/>
    <property type="match status" value="1"/>
</dbReference>
<dbReference type="Gene3D" id="1.20.1250.20">
    <property type="entry name" value="MFS general substrate transporter like domains"/>
    <property type="match status" value="1"/>
</dbReference>
<comment type="subcellular location">
    <subcellularLocation>
        <location evidence="1">Membrane</location>
        <topology evidence="1">Multi-pass membrane protein</topology>
    </subcellularLocation>
</comment>
<dbReference type="EMBL" id="AP009384">
    <property type="protein sequence ID" value="BAF88856.1"/>
    <property type="molecule type" value="Genomic_DNA"/>
</dbReference>
<protein>
    <submittedName>
        <fullName evidence="10">Permeases</fullName>
    </submittedName>
</protein>
<dbReference type="PROSITE" id="PS50850">
    <property type="entry name" value="MFS"/>
    <property type="match status" value="1"/>
</dbReference>
<dbReference type="PROSITE" id="PS00217">
    <property type="entry name" value="SUGAR_TRANSPORT_2"/>
    <property type="match status" value="1"/>
</dbReference>
<evidence type="ECO:0000256" key="7">
    <source>
        <dbReference type="SAM" id="MobiDB-lite"/>
    </source>
</evidence>
<dbReference type="STRING" id="438753.AZC_2858"/>
<comment type="similarity">
    <text evidence="2">Belongs to the major facilitator superfamily. Sugar transporter (TC 2.A.1.1) family.</text>
</comment>
<feature type="transmembrane region" description="Helical" evidence="8">
    <location>
        <begin position="140"/>
        <end position="161"/>
    </location>
</feature>
<reference evidence="10 11" key="6">
    <citation type="journal article" date="2011" name="Appl. Environ. Microbiol.">
        <title>Involvement of the azorhizobial chromosome partition gene (parA) in the onset of bacteroid differentiation during Sesbania rostrata stem nodule development.</title>
        <authorList>
            <person name="Liu CT."/>
            <person name="Lee KB."/>
            <person name="Wang YS."/>
            <person name="Peng MH."/>
            <person name="Lee KT."/>
            <person name="Suzuki S."/>
            <person name="Suzuki T."/>
            <person name="Oyaizu H."/>
        </authorList>
    </citation>
    <scope>NUCLEOTIDE SEQUENCE [LARGE SCALE GENOMIC DNA]</scope>
    <source>
        <strain evidence="11">ATCC 43989 / DSM 5975 / JCM 20966 / LMG 6465 / NBRC 14845 / NCIMB 13405 / ORS 571</strain>
    </source>
</reference>
<evidence type="ECO:0000313" key="11">
    <source>
        <dbReference type="Proteomes" id="UP000000270"/>
    </source>
</evidence>
<feature type="region of interest" description="Disordered" evidence="7">
    <location>
        <begin position="1"/>
        <end position="52"/>
    </location>
</feature>
<dbReference type="KEGG" id="azc:AZC_2858"/>